<gene>
    <name evidence="2" type="ORF">CN613_22615</name>
    <name evidence="3" type="ORF">COF81_14865</name>
    <name evidence="1" type="ORF">FOS08_09355</name>
</gene>
<accession>A0A2C4WS47</accession>
<evidence type="ECO:0000313" key="2">
    <source>
        <dbReference type="EMBL" id="PEM66462.1"/>
    </source>
</evidence>
<evidence type="ECO:0000313" key="1">
    <source>
        <dbReference type="EMBL" id="MDR4326149.1"/>
    </source>
</evidence>
<reference evidence="1" key="2">
    <citation type="submission" date="2019-07" db="EMBL/GenBank/DDBJ databases">
        <title>Phylogenomic Reclassification of ATCC Bacillus Strains and Various Taxa within the Genus Bacillus.</title>
        <authorList>
            <person name="Riojas M.A."/>
            <person name="Frank A.M."/>
            <person name="Fenn S.L."/>
            <person name="King S.P."/>
            <person name="Brower S.M."/>
            <person name="Hazbon M.H."/>
        </authorList>
    </citation>
    <scope>NUCLEOTIDE SEQUENCE</scope>
    <source>
        <strain evidence="1">NR-12239</strain>
    </source>
</reference>
<dbReference type="Proteomes" id="UP000219775">
    <property type="component" value="Unassembled WGS sequence"/>
</dbReference>
<name>A0A2C4WS47_9BACI</name>
<evidence type="ECO:0000313" key="3">
    <source>
        <dbReference type="EMBL" id="PHE95206.1"/>
    </source>
</evidence>
<accession>C3ATZ4</accession>
<protein>
    <recommendedName>
        <fullName evidence="6">DUF4303 domain-containing protein</fullName>
    </recommendedName>
</protein>
<evidence type="ECO:0000313" key="5">
    <source>
        <dbReference type="Proteomes" id="UP000221918"/>
    </source>
</evidence>
<evidence type="ECO:0008006" key="6">
    <source>
        <dbReference type="Google" id="ProtNLM"/>
    </source>
</evidence>
<dbReference type="EMBL" id="NUDP01000091">
    <property type="protein sequence ID" value="PEM66462.1"/>
    <property type="molecule type" value="Genomic_DNA"/>
</dbReference>
<dbReference type="Proteomes" id="UP001248134">
    <property type="component" value="Unassembled WGS sequence"/>
</dbReference>
<dbReference type="Proteomes" id="UP000221918">
    <property type="component" value="Unassembled WGS sequence"/>
</dbReference>
<reference evidence="4 5" key="1">
    <citation type="submission" date="2017-09" db="EMBL/GenBank/DDBJ databases">
        <title>Large-scale bioinformatics analysis of Bacillus genomes uncovers conserved roles of natural products in bacterial physiology.</title>
        <authorList>
            <consortium name="Agbiome Team Llc"/>
            <person name="Bleich R.M."/>
            <person name="Grubbs K.J."/>
            <person name="Santa Maria K.C."/>
            <person name="Allen S.E."/>
            <person name="Farag S."/>
            <person name="Shank E.A."/>
            <person name="Bowers A."/>
        </authorList>
    </citation>
    <scope>NUCLEOTIDE SEQUENCE [LARGE SCALE GENOMIC DNA]</scope>
    <source>
        <strain evidence="2 4">AFS009893</strain>
        <strain evidence="3 5">AFS037265</strain>
    </source>
</reference>
<evidence type="ECO:0000313" key="4">
    <source>
        <dbReference type="Proteomes" id="UP000219775"/>
    </source>
</evidence>
<organism evidence="2 4">
    <name type="scientific">Bacillus pseudomycoides</name>
    <dbReference type="NCBI Taxonomy" id="64104"/>
    <lineage>
        <taxon>Bacteria</taxon>
        <taxon>Bacillati</taxon>
        <taxon>Bacillota</taxon>
        <taxon>Bacilli</taxon>
        <taxon>Bacillales</taxon>
        <taxon>Bacillaceae</taxon>
        <taxon>Bacillus</taxon>
        <taxon>Bacillus cereus group</taxon>
    </lineage>
</organism>
<dbReference type="EMBL" id="NUTL01000061">
    <property type="protein sequence ID" value="PHE95206.1"/>
    <property type="molecule type" value="Genomic_DNA"/>
</dbReference>
<dbReference type="EMBL" id="VLYX01000007">
    <property type="protein sequence ID" value="MDR4326149.1"/>
    <property type="molecule type" value="Genomic_DNA"/>
</dbReference>
<dbReference type="AlphaFoldDB" id="A0A2C4WS47"/>
<proteinExistence type="predicted"/>
<comment type="caution">
    <text evidence="2">The sequence shown here is derived from an EMBL/GenBank/DDBJ whole genome shotgun (WGS) entry which is preliminary data.</text>
</comment>
<sequence length="172" mass="20612">MKHEVNELFTKDTYISSVKENLEKNSERLIHNIREILNFNYYCKIELIDFMIFIGSFDLSIMMFSMNREASEVFYEGNDSSVFAGSHELLERISYYNLSYDKSDEFWEFYEENDEIISEDEEKILVEWFVDCWNKANGGSIKLPAYCGFHDANQSFDLQKNIWVSDEEKWWD</sequence>